<feature type="non-terminal residue" evidence="2">
    <location>
        <position position="1"/>
    </location>
</feature>
<protein>
    <recommendedName>
        <fullName evidence="1">Fatty acid kinase subunit A-like C-terminal domain-containing protein</fullName>
    </recommendedName>
</protein>
<evidence type="ECO:0000259" key="1">
    <source>
        <dbReference type="Pfam" id="PF13684"/>
    </source>
</evidence>
<evidence type="ECO:0000313" key="2">
    <source>
        <dbReference type="EMBL" id="GAG83905.1"/>
    </source>
</evidence>
<dbReference type="AlphaFoldDB" id="X1AMI5"/>
<organism evidence="2">
    <name type="scientific">marine sediment metagenome</name>
    <dbReference type="NCBI Taxonomy" id="412755"/>
    <lineage>
        <taxon>unclassified sequences</taxon>
        <taxon>metagenomes</taxon>
        <taxon>ecological metagenomes</taxon>
    </lineage>
</organism>
<dbReference type="EMBL" id="BART01016608">
    <property type="protein sequence ID" value="GAG83905.1"/>
    <property type="molecule type" value="Genomic_DNA"/>
</dbReference>
<name>X1AMI5_9ZZZZ</name>
<sequence>VDVIFQALTKANIENTEMVTIYYATETQAIEAEDIAQKIREEYHLEVEVVQGGQPHYDYIISLE</sequence>
<dbReference type="InterPro" id="IPR033470">
    <property type="entry name" value="FakA-like_C"/>
</dbReference>
<proteinExistence type="predicted"/>
<reference evidence="2" key="1">
    <citation type="journal article" date="2014" name="Front. Microbiol.">
        <title>High frequency of phylogenetically diverse reductive dehalogenase-homologous genes in deep subseafloor sedimentary metagenomes.</title>
        <authorList>
            <person name="Kawai M."/>
            <person name="Futagami T."/>
            <person name="Toyoda A."/>
            <person name="Takaki Y."/>
            <person name="Nishi S."/>
            <person name="Hori S."/>
            <person name="Arai W."/>
            <person name="Tsubouchi T."/>
            <person name="Morono Y."/>
            <person name="Uchiyama I."/>
            <person name="Ito T."/>
            <person name="Fujiyama A."/>
            <person name="Inagaki F."/>
            <person name="Takami H."/>
        </authorList>
    </citation>
    <scope>NUCLEOTIDE SEQUENCE</scope>
    <source>
        <strain evidence="2">Expedition CK06-06</strain>
    </source>
</reference>
<comment type="caution">
    <text evidence="2">The sequence shown here is derived from an EMBL/GenBank/DDBJ whole genome shotgun (WGS) entry which is preliminary data.</text>
</comment>
<feature type="domain" description="Fatty acid kinase subunit A-like C-terminal" evidence="1">
    <location>
        <begin position="2"/>
        <end position="64"/>
    </location>
</feature>
<accession>X1AMI5</accession>
<gene>
    <name evidence="2" type="ORF">S01H4_31891</name>
</gene>
<dbReference type="Pfam" id="PF13684">
    <property type="entry name" value="FakA-like_C"/>
    <property type="match status" value="1"/>
</dbReference>